<dbReference type="SMART" id="SM00248">
    <property type="entry name" value="ANK"/>
    <property type="match status" value="3"/>
</dbReference>
<dbReference type="Gene3D" id="4.10.470.20">
    <property type="match status" value="1"/>
</dbReference>
<feature type="repeat" description="ANK" evidence="1">
    <location>
        <begin position="147"/>
        <end position="178"/>
    </location>
</feature>
<evidence type="ECO:0000256" key="1">
    <source>
        <dbReference type="PROSITE-ProRule" id="PRU00023"/>
    </source>
</evidence>
<evidence type="ECO:0000313" key="3">
    <source>
        <dbReference type="Proteomes" id="UP000267027"/>
    </source>
</evidence>
<keyword evidence="3" id="KW-1185">Reference proteome</keyword>
<dbReference type="SUPFAM" id="SSF48403">
    <property type="entry name" value="Ankyrin repeat"/>
    <property type="match status" value="1"/>
</dbReference>
<gene>
    <name evidence="2" type="ORF">ACOC_LOCUS12171</name>
</gene>
<dbReference type="Gene3D" id="1.25.40.20">
    <property type="entry name" value="Ankyrin repeat-containing domain"/>
    <property type="match status" value="1"/>
</dbReference>
<dbReference type="OrthoDB" id="283575at2759"/>
<sequence>MSQIDLYVMQRRKADYVYAEPCNQEACDADTGDCKETFPVIMPGEIFVFVQAEQYYFIANIPRFLSSLSDDTALHTAVSFGLAALVRKFLQLFVTILRPVDAVDDKNRTGLMLVAVHDRVDAKAAGMLIDAGASGNYSGDSNVVSWNERTTLHFAAKYDNSQIVAFLVRKLAAIDCQD</sequence>
<evidence type="ECO:0000313" key="4">
    <source>
        <dbReference type="WBParaSite" id="ACOC_0001217001-mRNA-1"/>
    </source>
</evidence>
<dbReference type="InterPro" id="IPR002110">
    <property type="entry name" value="Ankyrin_rpt"/>
</dbReference>
<dbReference type="Pfam" id="PF12796">
    <property type="entry name" value="Ank_2"/>
    <property type="match status" value="1"/>
</dbReference>
<keyword evidence="1" id="KW-0040">ANK repeat</keyword>
<accession>A0A0R3PZX6</accession>
<evidence type="ECO:0000313" key="2">
    <source>
        <dbReference type="EMBL" id="VDM63756.1"/>
    </source>
</evidence>
<reference evidence="2 3" key="2">
    <citation type="submission" date="2018-11" db="EMBL/GenBank/DDBJ databases">
        <authorList>
            <consortium name="Pathogen Informatics"/>
        </authorList>
    </citation>
    <scope>NUCLEOTIDE SEQUENCE [LARGE SCALE GENOMIC DNA]</scope>
    <source>
        <strain evidence="2 3">Costa Rica</strain>
    </source>
</reference>
<dbReference type="WBParaSite" id="ACOC_0001217001-mRNA-1">
    <property type="protein sequence ID" value="ACOC_0001217001-mRNA-1"/>
    <property type="gene ID" value="ACOC_0001217001"/>
</dbReference>
<name>A0A0R3PZX6_ANGCS</name>
<dbReference type="PROSITE" id="PS50088">
    <property type="entry name" value="ANK_REPEAT"/>
    <property type="match status" value="1"/>
</dbReference>
<dbReference type="PROSITE" id="PS50297">
    <property type="entry name" value="ANK_REP_REGION"/>
    <property type="match status" value="1"/>
</dbReference>
<dbReference type="EMBL" id="UYYA01004919">
    <property type="protein sequence ID" value="VDM63756.1"/>
    <property type="molecule type" value="Genomic_DNA"/>
</dbReference>
<dbReference type="AlphaFoldDB" id="A0A0R3PZX6"/>
<protein>
    <submittedName>
        <fullName evidence="4">ANK_REP_REGION domain-containing protein</fullName>
    </submittedName>
</protein>
<dbReference type="STRING" id="334426.A0A0R3PZX6"/>
<proteinExistence type="predicted"/>
<organism evidence="4">
    <name type="scientific">Angiostrongylus costaricensis</name>
    <name type="common">Nematode worm</name>
    <dbReference type="NCBI Taxonomy" id="334426"/>
    <lineage>
        <taxon>Eukaryota</taxon>
        <taxon>Metazoa</taxon>
        <taxon>Ecdysozoa</taxon>
        <taxon>Nematoda</taxon>
        <taxon>Chromadorea</taxon>
        <taxon>Rhabditida</taxon>
        <taxon>Rhabditina</taxon>
        <taxon>Rhabditomorpha</taxon>
        <taxon>Strongyloidea</taxon>
        <taxon>Metastrongylidae</taxon>
        <taxon>Angiostrongylus</taxon>
    </lineage>
</organism>
<dbReference type="Proteomes" id="UP000267027">
    <property type="component" value="Unassembled WGS sequence"/>
</dbReference>
<reference evidence="4" key="1">
    <citation type="submission" date="2017-02" db="UniProtKB">
        <authorList>
            <consortium name="WormBaseParasite"/>
        </authorList>
    </citation>
    <scope>IDENTIFICATION</scope>
</reference>
<dbReference type="InterPro" id="IPR036770">
    <property type="entry name" value="Ankyrin_rpt-contain_sf"/>
</dbReference>